<sequence>MSTPLDPDVGSRVSGYADSTYGRFILSARSNHFVSDARVLQGGPGEATSAGEFLLAGLVSCGLGLVHANARANGEPRPDVTLTAEFLRDPQDSTRFASLTLVFAFRGIDRVAAQRHVEHFTSRCPIYNTLRRGGPIEVRIETP</sequence>
<dbReference type="InterPro" id="IPR003718">
    <property type="entry name" value="OsmC/Ohr_fam"/>
</dbReference>
<keyword evidence="2" id="KW-1185">Reference proteome</keyword>
<dbReference type="SUPFAM" id="SSF82784">
    <property type="entry name" value="OsmC-like"/>
    <property type="match status" value="1"/>
</dbReference>
<evidence type="ECO:0000313" key="1">
    <source>
        <dbReference type="EMBL" id="MFD2260755.1"/>
    </source>
</evidence>
<accession>A0ABW5DN76</accession>
<organism evidence="1 2">
    <name type="scientific">Chelativorans composti</name>
    <dbReference type="NCBI Taxonomy" id="768533"/>
    <lineage>
        <taxon>Bacteria</taxon>
        <taxon>Pseudomonadati</taxon>
        <taxon>Pseudomonadota</taxon>
        <taxon>Alphaproteobacteria</taxon>
        <taxon>Hyphomicrobiales</taxon>
        <taxon>Phyllobacteriaceae</taxon>
        <taxon>Chelativorans</taxon>
    </lineage>
</organism>
<dbReference type="GO" id="GO:0004601">
    <property type="term" value="F:peroxidase activity"/>
    <property type="evidence" value="ECO:0007669"/>
    <property type="project" value="UniProtKB-KW"/>
</dbReference>
<evidence type="ECO:0000313" key="2">
    <source>
        <dbReference type="Proteomes" id="UP001597373"/>
    </source>
</evidence>
<dbReference type="EMBL" id="JBHUIR010000051">
    <property type="protein sequence ID" value="MFD2260755.1"/>
    <property type="molecule type" value="Genomic_DNA"/>
</dbReference>
<dbReference type="EC" id="1.11.1.-" evidence="1"/>
<keyword evidence="1" id="KW-0575">Peroxidase</keyword>
<keyword evidence="1" id="KW-0560">Oxidoreductase</keyword>
<name>A0ABW5DN76_9HYPH</name>
<comment type="caution">
    <text evidence="1">The sequence shown here is derived from an EMBL/GenBank/DDBJ whole genome shotgun (WGS) entry which is preliminary data.</text>
</comment>
<proteinExistence type="predicted"/>
<dbReference type="Gene3D" id="3.30.300.20">
    <property type="match status" value="1"/>
</dbReference>
<gene>
    <name evidence="1" type="ORF">ACFSMZ_13425</name>
</gene>
<dbReference type="InterPro" id="IPR015946">
    <property type="entry name" value="KH_dom-like_a/b"/>
</dbReference>
<dbReference type="RefSeq" id="WP_345099951.1">
    <property type="nucleotide sequence ID" value="NZ_BAABGS010000072.1"/>
</dbReference>
<dbReference type="Pfam" id="PF02566">
    <property type="entry name" value="OsmC"/>
    <property type="match status" value="1"/>
</dbReference>
<dbReference type="Proteomes" id="UP001597373">
    <property type="component" value="Unassembled WGS sequence"/>
</dbReference>
<protein>
    <submittedName>
        <fullName evidence="1">OsmC family protein</fullName>
        <ecNumber evidence="1">1.11.1.-</ecNumber>
    </submittedName>
</protein>
<dbReference type="InterPro" id="IPR036102">
    <property type="entry name" value="OsmC/Ohrsf"/>
</dbReference>
<reference evidence="2" key="1">
    <citation type="journal article" date="2019" name="Int. J. Syst. Evol. Microbiol.">
        <title>The Global Catalogue of Microorganisms (GCM) 10K type strain sequencing project: providing services to taxonomists for standard genome sequencing and annotation.</title>
        <authorList>
            <consortium name="The Broad Institute Genomics Platform"/>
            <consortium name="The Broad Institute Genome Sequencing Center for Infectious Disease"/>
            <person name="Wu L."/>
            <person name="Ma J."/>
        </authorList>
    </citation>
    <scope>NUCLEOTIDE SEQUENCE [LARGE SCALE GENOMIC DNA]</scope>
    <source>
        <strain evidence="2">KCTC 23707</strain>
    </source>
</reference>